<comment type="similarity">
    <text evidence="5">Belongs to the protein kinase superfamily. Ser/Thr protein kinase family. CDPK subfamily.</text>
</comment>
<evidence type="ECO:0000256" key="4">
    <source>
        <dbReference type="ARBA" id="ARBA00022840"/>
    </source>
</evidence>
<dbReference type="Pfam" id="PF00069">
    <property type="entry name" value="Pkinase"/>
    <property type="match status" value="1"/>
</dbReference>
<comment type="caution">
    <text evidence="8">The sequence shown here is derived from an EMBL/GenBank/DDBJ whole genome shotgun (WGS) entry which is preliminary data.</text>
</comment>
<dbReference type="Proteomes" id="UP000692954">
    <property type="component" value="Unassembled WGS sequence"/>
</dbReference>
<dbReference type="InterPro" id="IPR018247">
    <property type="entry name" value="EF_Hand_1_Ca_BS"/>
</dbReference>
<dbReference type="SMART" id="SM00054">
    <property type="entry name" value="EFh"/>
    <property type="match status" value="4"/>
</dbReference>
<organism evidence="8 9">
    <name type="scientific">Paramecium sonneborni</name>
    <dbReference type="NCBI Taxonomy" id="65129"/>
    <lineage>
        <taxon>Eukaryota</taxon>
        <taxon>Sar</taxon>
        <taxon>Alveolata</taxon>
        <taxon>Ciliophora</taxon>
        <taxon>Intramacronucleata</taxon>
        <taxon>Oligohymenophorea</taxon>
        <taxon>Peniculida</taxon>
        <taxon>Parameciidae</taxon>
        <taxon>Paramecium</taxon>
    </lineage>
</organism>
<dbReference type="PANTHER" id="PTHR24348">
    <property type="entry name" value="SERINE/THREONINE-PROTEIN KINASE UNC-51-RELATED"/>
    <property type="match status" value="1"/>
</dbReference>
<gene>
    <name evidence="8" type="ORF">PSON_ATCC_30995.1.T0960089</name>
</gene>
<proteinExistence type="inferred from homology"/>
<dbReference type="InterPro" id="IPR045269">
    <property type="entry name" value="Atg1-like"/>
</dbReference>
<dbReference type="GO" id="GO:0000045">
    <property type="term" value="P:autophagosome assembly"/>
    <property type="evidence" value="ECO:0007669"/>
    <property type="project" value="TreeGrafter"/>
</dbReference>
<dbReference type="PANTHER" id="PTHR24348:SF22">
    <property type="entry name" value="NON-SPECIFIC SERINE_THREONINE PROTEIN KINASE"/>
    <property type="match status" value="1"/>
</dbReference>
<dbReference type="SMART" id="SM00220">
    <property type="entry name" value="S_TKc"/>
    <property type="match status" value="1"/>
</dbReference>
<dbReference type="AlphaFoldDB" id="A0A8S1Q624"/>
<protein>
    <recommendedName>
        <fullName evidence="10">Calcium-dependent protein kinase</fullName>
    </recommendedName>
</protein>
<reference evidence="8" key="1">
    <citation type="submission" date="2021-01" db="EMBL/GenBank/DDBJ databases">
        <authorList>
            <consortium name="Genoscope - CEA"/>
            <person name="William W."/>
        </authorList>
    </citation>
    <scope>NUCLEOTIDE SEQUENCE</scope>
</reference>
<dbReference type="OrthoDB" id="40902at2759"/>
<dbReference type="PROSITE" id="PS50011">
    <property type="entry name" value="PROTEIN_KINASE_DOM"/>
    <property type="match status" value="1"/>
</dbReference>
<dbReference type="InterPro" id="IPR002048">
    <property type="entry name" value="EF_hand_dom"/>
</dbReference>
<dbReference type="InterPro" id="IPR000719">
    <property type="entry name" value="Prot_kinase_dom"/>
</dbReference>
<dbReference type="GO" id="GO:0005776">
    <property type="term" value="C:autophagosome"/>
    <property type="evidence" value="ECO:0007669"/>
    <property type="project" value="TreeGrafter"/>
</dbReference>
<evidence type="ECO:0000256" key="5">
    <source>
        <dbReference type="ARBA" id="ARBA00024334"/>
    </source>
</evidence>
<evidence type="ECO:0000256" key="1">
    <source>
        <dbReference type="ARBA" id="ARBA00022679"/>
    </source>
</evidence>
<keyword evidence="4" id="KW-0067">ATP-binding</keyword>
<dbReference type="CDD" id="cd00051">
    <property type="entry name" value="EFh"/>
    <property type="match status" value="1"/>
</dbReference>
<dbReference type="InterPro" id="IPR008271">
    <property type="entry name" value="Ser/Thr_kinase_AS"/>
</dbReference>
<name>A0A8S1Q624_9CILI</name>
<dbReference type="GO" id="GO:0000407">
    <property type="term" value="C:phagophore assembly site"/>
    <property type="evidence" value="ECO:0007669"/>
    <property type="project" value="TreeGrafter"/>
</dbReference>
<evidence type="ECO:0000256" key="3">
    <source>
        <dbReference type="ARBA" id="ARBA00022777"/>
    </source>
</evidence>
<evidence type="ECO:0000313" key="8">
    <source>
        <dbReference type="EMBL" id="CAD8110614.1"/>
    </source>
</evidence>
<dbReference type="Pfam" id="PF13499">
    <property type="entry name" value="EF-hand_7"/>
    <property type="match status" value="1"/>
</dbReference>
<dbReference type="GO" id="GO:0016020">
    <property type="term" value="C:membrane"/>
    <property type="evidence" value="ECO:0007669"/>
    <property type="project" value="TreeGrafter"/>
</dbReference>
<feature type="domain" description="EF-hand" evidence="7">
    <location>
        <begin position="512"/>
        <end position="542"/>
    </location>
</feature>
<evidence type="ECO:0000256" key="2">
    <source>
        <dbReference type="ARBA" id="ARBA00022741"/>
    </source>
</evidence>
<keyword evidence="3" id="KW-0418">Kinase</keyword>
<feature type="domain" description="Protein kinase" evidence="6">
    <location>
        <begin position="11"/>
        <end position="264"/>
    </location>
</feature>
<dbReference type="GO" id="GO:0005509">
    <property type="term" value="F:calcium ion binding"/>
    <property type="evidence" value="ECO:0007669"/>
    <property type="project" value="InterPro"/>
</dbReference>
<feature type="domain" description="EF-hand" evidence="7">
    <location>
        <begin position="386"/>
        <end position="421"/>
    </location>
</feature>
<evidence type="ECO:0000313" key="9">
    <source>
        <dbReference type="Proteomes" id="UP000692954"/>
    </source>
</evidence>
<keyword evidence="1" id="KW-0808">Transferase</keyword>
<evidence type="ECO:0000259" key="6">
    <source>
        <dbReference type="PROSITE" id="PS50011"/>
    </source>
</evidence>
<dbReference type="FunFam" id="1.10.510.10:FF:000737">
    <property type="entry name" value="Protein kinase, putative"/>
    <property type="match status" value="1"/>
</dbReference>
<dbReference type="EMBL" id="CAJJDN010000096">
    <property type="protein sequence ID" value="CAD8110614.1"/>
    <property type="molecule type" value="Genomic_DNA"/>
</dbReference>
<keyword evidence="9" id="KW-1185">Reference proteome</keyword>
<accession>A0A8S1Q624</accession>
<dbReference type="GO" id="GO:0005829">
    <property type="term" value="C:cytosol"/>
    <property type="evidence" value="ECO:0007669"/>
    <property type="project" value="TreeGrafter"/>
</dbReference>
<dbReference type="PROSITE" id="PS50222">
    <property type="entry name" value="EF_HAND_2"/>
    <property type="match status" value="2"/>
</dbReference>
<sequence length="542" mass="64632">MMHKILNRYVYSENDIVGHGAQSIVYRGIDCINKQAVAIKLLKPDDLQDQYSICKFQNEITIIKEFHSPNIVKFIDSFSDQKQNIAIFDYCEGGDLLNFLEDNQKALNEETALRILIQIVNSFREIISKGYVHRDVKPANILIKNGIFMMADFGFAVKATSYEIFEQPVGTPLYMAPQLLDNVLYTSKCDIWSLGIVAYQLIYGKQPWTYENYKSYLKNIRCYPVRFPSEKTLSEQYKNFIRQCLKIDERQRLNWHELFEHPIFHSSSQKQNINNILYENEFDNLILRHIQILIQIRKFYFEEQFQLFDINLEGTINQHQFFVFIQRVDPSLNDQEIINLFNLLDEENQHKLTQDKFKILFCNDEIIEFKSLFKKFISIFQDLVSQNKQKIENIFNYYDVKKVGRLRFEEFAKLIQRVMPTLVKFEQAFIFAKFDHQNVNSISLEDIKKKVSPEQKVTDKIVLKKIQLDIIKKLRQKQLTNEFIFKKYNQSRSNKLNLEEFKIFCKEYNSSLQNNEIKQLFKYADKNNDKVISYEEFNKFLN</sequence>
<evidence type="ECO:0000259" key="7">
    <source>
        <dbReference type="PROSITE" id="PS50222"/>
    </source>
</evidence>
<evidence type="ECO:0008006" key="10">
    <source>
        <dbReference type="Google" id="ProtNLM"/>
    </source>
</evidence>
<dbReference type="GO" id="GO:0005524">
    <property type="term" value="F:ATP binding"/>
    <property type="evidence" value="ECO:0007669"/>
    <property type="project" value="UniProtKB-KW"/>
</dbReference>
<dbReference type="PROSITE" id="PS00018">
    <property type="entry name" value="EF_HAND_1"/>
    <property type="match status" value="1"/>
</dbReference>
<keyword evidence="2" id="KW-0547">Nucleotide-binding</keyword>
<dbReference type="PROSITE" id="PS00108">
    <property type="entry name" value="PROTEIN_KINASE_ST"/>
    <property type="match status" value="1"/>
</dbReference>
<dbReference type="GO" id="GO:0004674">
    <property type="term" value="F:protein serine/threonine kinase activity"/>
    <property type="evidence" value="ECO:0007669"/>
    <property type="project" value="InterPro"/>
</dbReference>
<dbReference type="GO" id="GO:0010506">
    <property type="term" value="P:regulation of autophagy"/>
    <property type="evidence" value="ECO:0007669"/>
    <property type="project" value="InterPro"/>
</dbReference>